<feature type="domain" description="CBS" evidence="10">
    <location>
        <begin position="263"/>
        <end position="321"/>
    </location>
</feature>
<dbReference type="InterPro" id="IPR002550">
    <property type="entry name" value="CNNM"/>
</dbReference>
<evidence type="ECO:0000256" key="8">
    <source>
        <dbReference type="PROSITE-ProRule" id="PRU01193"/>
    </source>
</evidence>
<dbReference type="PROSITE" id="PS51846">
    <property type="entry name" value="CNNM"/>
    <property type="match status" value="1"/>
</dbReference>
<evidence type="ECO:0000256" key="3">
    <source>
        <dbReference type="ARBA" id="ARBA00022737"/>
    </source>
</evidence>
<keyword evidence="3" id="KW-0677">Repeat</keyword>
<sequence length="359" mass="39607">MTLLMIYVGLALGVSFLCSVSEAVLLSVTTAYTHLLEQNGRPAGKRLRTLKQDIDRPLSAILTLNTIAHTVGAAGAGAQATVVFGSHMLGVFSAVLTFLILVFSEIIPKTLGAFYWRQLAPPVSLMLQWMIILLYPLVKMSNWLTSLIAKSKPLRGLSREEFVVMAELGEIEGQLEDHESRILRNLLLLRETRVRDVMTPRPVLFSLPEELSVADYIEHHADNPFSRVPVYAANQDQVTGFVLRSDLILAHGRGEGQQALSHYRRTIPALVAAIDLLRAFEVMLDQSTHIMLVVDEYGGVDGLLTQEDIFETLLGLEIVDERDRTVDLQQLARRMASRRARAMGLAASSPAAQVDGDPG</sequence>
<dbReference type="Pfam" id="PF00571">
    <property type="entry name" value="CBS"/>
    <property type="match status" value="2"/>
</dbReference>
<accession>A0A5C9A107</accession>
<name>A0A5C9A107_9GAMM</name>
<evidence type="ECO:0000256" key="9">
    <source>
        <dbReference type="SAM" id="Phobius"/>
    </source>
</evidence>
<dbReference type="InterPro" id="IPR046342">
    <property type="entry name" value="CBS_dom_sf"/>
</dbReference>
<evidence type="ECO:0000256" key="7">
    <source>
        <dbReference type="PROSITE-ProRule" id="PRU00703"/>
    </source>
</evidence>
<dbReference type="RefSeq" id="WP_148063507.1">
    <property type="nucleotide sequence ID" value="NZ_VRYZ01000002.1"/>
</dbReference>
<evidence type="ECO:0000259" key="10">
    <source>
        <dbReference type="PROSITE" id="PS51371"/>
    </source>
</evidence>
<reference evidence="12 13" key="1">
    <citation type="submission" date="2019-08" db="EMBL/GenBank/DDBJ databases">
        <title>Parahaliea maris sp. nov., isolated from the surface seawater.</title>
        <authorList>
            <person name="Liu Y."/>
        </authorList>
    </citation>
    <scope>NUCLEOTIDE SEQUENCE [LARGE SCALE GENOMIC DNA]</scope>
    <source>
        <strain evidence="12 13">S2-26</strain>
    </source>
</reference>
<dbReference type="GO" id="GO:0005886">
    <property type="term" value="C:plasma membrane"/>
    <property type="evidence" value="ECO:0007669"/>
    <property type="project" value="TreeGrafter"/>
</dbReference>
<dbReference type="EMBL" id="VRYZ01000002">
    <property type="protein sequence ID" value="TXS93572.1"/>
    <property type="molecule type" value="Genomic_DNA"/>
</dbReference>
<dbReference type="PANTHER" id="PTHR22777:SF4">
    <property type="entry name" value="UPF0053 PROTEIN SLL1254"/>
    <property type="match status" value="1"/>
</dbReference>
<gene>
    <name evidence="12" type="ORF">FVW59_07045</name>
</gene>
<dbReference type="CDD" id="cd04590">
    <property type="entry name" value="CBS_pair_CorC_HlyC_assoc"/>
    <property type="match status" value="1"/>
</dbReference>
<keyword evidence="4 8" id="KW-1133">Transmembrane helix</keyword>
<feature type="transmembrane region" description="Helical" evidence="9">
    <location>
        <begin position="6"/>
        <end position="36"/>
    </location>
</feature>
<keyword evidence="13" id="KW-1185">Reference proteome</keyword>
<proteinExistence type="predicted"/>
<dbReference type="Gene3D" id="3.10.580.10">
    <property type="entry name" value="CBS-domain"/>
    <property type="match status" value="1"/>
</dbReference>
<feature type="transmembrane region" description="Helical" evidence="9">
    <location>
        <begin position="119"/>
        <end position="138"/>
    </location>
</feature>
<dbReference type="Proteomes" id="UP000321933">
    <property type="component" value="Unassembled WGS sequence"/>
</dbReference>
<feature type="domain" description="CNNM transmembrane" evidence="11">
    <location>
        <begin position="1"/>
        <end position="179"/>
    </location>
</feature>
<feature type="domain" description="CBS" evidence="10">
    <location>
        <begin position="198"/>
        <end position="260"/>
    </location>
</feature>
<dbReference type="Pfam" id="PF01595">
    <property type="entry name" value="CNNM"/>
    <property type="match status" value="1"/>
</dbReference>
<evidence type="ECO:0000313" key="12">
    <source>
        <dbReference type="EMBL" id="TXS93572.1"/>
    </source>
</evidence>
<feature type="transmembrane region" description="Helical" evidence="9">
    <location>
        <begin position="57"/>
        <end position="78"/>
    </location>
</feature>
<comment type="caution">
    <text evidence="12">The sequence shown here is derived from an EMBL/GenBank/DDBJ whole genome shotgun (WGS) entry which is preliminary data.</text>
</comment>
<evidence type="ECO:0000256" key="2">
    <source>
        <dbReference type="ARBA" id="ARBA00022692"/>
    </source>
</evidence>
<evidence type="ECO:0000256" key="1">
    <source>
        <dbReference type="ARBA" id="ARBA00004141"/>
    </source>
</evidence>
<evidence type="ECO:0000313" key="13">
    <source>
        <dbReference type="Proteomes" id="UP000321933"/>
    </source>
</evidence>
<dbReference type="PANTHER" id="PTHR22777">
    <property type="entry name" value="HEMOLYSIN-RELATED"/>
    <property type="match status" value="1"/>
</dbReference>
<protein>
    <submittedName>
        <fullName evidence="12">DUF21 domain-containing protein</fullName>
    </submittedName>
</protein>
<evidence type="ECO:0000256" key="4">
    <source>
        <dbReference type="ARBA" id="ARBA00022989"/>
    </source>
</evidence>
<feature type="transmembrane region" description="Helical" evidence="9">
    <location>
        <begin position="84"/>
        <end position="107"/>
    </location>
</feature>
<dbReference type="InterPro" id="IPR044751">
    <property type="entry name" value="Ion_transp-like_CBS"/>
</dbReference>
<dbReference type="PROSITE" id="PS51371">
    <property type="entry name" value="CBS"/>
    <property type="match status" value="2"/>
</dbReference>
<evidence type="ECO:0000256" key="6">
    <source>
        <dbReference type="ARBA" id="ARBA00023136"/>
    </source>
</evidence>
<comment type="subcellular location">
    <subcellularLocation>
        <location evidence="1">Membrane</location>
        <topology evidence="1">Multi-pass membrane protein</topology>
    </subcellularLocation>
</comment>
<evidence type="ECO:0000256" key="5">
    <source>
        <dbReference type="ARBA" id="ARBA00023122"/>
    </source>
</evidence>
<keyword evidence="5 7" id="KW-0129">CBS domain</keyword>
<keyword evidence="6 8" id="KW-0472">Membrane</keyword>
<evidence type="ECO:0000259" key="11">
    <source>
        <dbReference type="PROSITE" id="PS51846"/>
    </source>
</evidence>
<dbReference type="OrthoDB" id="9797674at2"/>
<dbReference type="SUPFAM" id="SSF54631">
    <property type="entry name" value="CBS-domain pair"/>
    <property type="match status" value="1"/>
</dbReference>
<dbReference type="AlphaFoldDB" id="A0A5C9A107"/>
<dbReference type="InterPro" id="IPR000644">
    <property type="entry name" value="CBS_dom"/>
</dbReference>
<keyword evidence="2 8" id="KW-0812">Transmembrane</keyword>
<organism evidence="12 13">
    <name type="scientific">Parahaliea aestuarii</name>
    <dbReference type="NCBI Taxonomy" id="1852021"/>
    <lineage>
        <taxon>Bacteria</taxon>
        <taxon>Pseudomonadati</taxon>
        <taxon>Pseudomonadota</taxon>
        <taxon>Gammaproteobacteria</taxon>
        <taxon>Cellvibrionales</taxon>
        <taxon>Halieaceae</taxon>
        <taxon>Parahaliea</taxon>
    </lineage>
</organism>